<evidence type="ECO:0008006" key="3">
    <source>
        <dbReference type="Google" id="ProtNLM"/>
    </source>
</evidence>
<dbReference type="SUPFAM" id="SSF47113">
    <property type="entry name" value="Histone-fold"/>
    <property type="match status" value="1"/>
</dbReference>
<evidence type="ECO:0000313" key="2">
    <source>
        <dbReference type="Proteomes" id="UP000472268"/>
    </source>
</evidence>
<evidence type="ECO:0000313" key="1">
    <source>
        <dbReference type="Ensembl" id="ENSSSUP00005004369.1"/>
    </source>
</evidence>
<dbReference type="Ensembl" id="ENSSSUT00005005046.1">
    <property type="protein sequence ID" value="ENSSSUP00005004369.1"/>
    <property type="gene ID" value="ENSSSUG00005002851.1"/>
</dbReference>
<dbReference type="AlphaFoldDB" id="A0A673T5Y7"/>
<sequence>KANLIVNPDQCGCCREQQRVSHIWVIMKSSRRGSTINQELLVLTAKATELFLQCLATSSYRHGSGKEKAALSDLSNTTE</sequence>
<dbReference type="GO" id="GO:0046982">
    <property type="term" value="F:protein heterodimerization activity"/>
    <property type="evidence" value="ECO:0007669"/>
    <property type="project" value="InterPro"/>
</dbReference>
<dbReference type="Gene3D" id="1.10.20.10">
    <property type="entry name" value="Histone, subunit A"/>
    <property type="match status" value="1"/>
</dbReference>
<dbReference type="Proteomes" id="UP000472268">
    <property type="component" value="Chromosome 1"/>
</dbReference>
<dbReference type="InterPro" id="IPR009072">
    <property type="entry name" value="Histone-fold"/>
</dbReference>
<organism evidence="1 2">
    <name type="scientific">Suricata suricatta</name>
    <name type="common">Meerkat</name>
    <dbReference type="NCBI Taxonomy" id="37032"/>
    <lineage>
        <taxon>Eukaryota</taxon>
        <taxon>Metazoa</taxon>
        <taxon>Chordata</taxon>
        <taxon>Craniata</taxon>
        <taxon>Vertebrata</taxon>
        <taxon>Euteleostomi</taxon>
        <taxon>Mammalia</taxon>
        <taxon>Eutheria</taxon>
        <taxon>Laurasiatheria</taxon>
        <taxon>Carnivora</taxon>
        <taxon>Feliformia</taxon>
        <taxon>Herpestidae</taxon>
        <taxon>Suricata</taxon>
    </lineage>
</organism>
<protein>
    <recommendedName>
        <fullName evidence="3">Transcription factor CBF/NF-Y/archaeal histone domain-containing protein</fullName>
    </recommendedName>
</protein>
<accession>A0A673T5Y7</accession>
<reference evidence="1" key="2">
    <citation type="submission" date="2025-08" db="UniProtKB">
        <authorList>
            <consortium name="Ensembl"/>
        </authorList>
    </citation>
    <scope>IDENTIFICATION</scope>
</reference>
<keyword evidence="2" id="KW-1185">Reference proteome</keyword>
<name>A0A673T5Y7_SURSU</name>
<reference evidence="1" key="3">
    <citation type="submission" date="2025-09" db="UniProtKB">
        <authorList>
            <consortium name="Ensembl"/>
        </authorList>
    </citation>
    <scope>IDENTIFICATION</scope>
</reference>
<reference evidence="1 2" key="1">
    <citation type="submission" date="2019-05" db="EMBL/GenBank/DDBJ databases">
        <title>A Chromosome-scale Meerkat (S. suricatta) Genome Assembly.</title>
        <authorList>
            <person name="Dudchenko O."/>
            <person name="Lieberman Aiden E."/>
            <person name="Tung J."/>
            <person name="Barreiro L.B."/>
            <person name="Clutton-Brock T.H."/>
        </authorList>
    </citation>
    <scope>NUCLEOTIDE SEQUENCE [LARGE SCALE GENOMIC DNA]</scope>
</reference>
<proteinExistence type="predicted"/>